<comment type="similarity">
    <text evidence="1 8">Belongs to the succinate/malate CoA ligase beta subunit family.</text>
</comment>
<comment type="caution">
    <text evidence="8">Lacks conserved residue(s) required for the propagation of feature annotation.</text>
</comment>
<dbReference type="AlphaFoldDB" id="A0A929BB25"/>
<keyword evidence="2 8" id="KW-0816">Tricarboxylic acid cycle</keyword>
<dbReference type="InterPro" id="IPR017866">
    <property type="entry name" value="Succ-CoA_synthase_bsu_CS"/>
</dbReference>
<dbReference type="GO" id="GO:0004775">
    <property type="term" value="F:succinate-CoA ligase (ADP-forming) activity"/>
    <property type="evidence" value="ECO:0007669"/>
    <property type="project" value="UniProtKB-UniRule"/>
</dbReference>
<dbReference type="FunFam" id="3.30.470.20:FF:000002">
    <property type="entry name" value="Succinate--CoA ligase [ADP-forming] subunit beta"/>
    <property type="match status" value="1"/>
</dbReference>
<comment type="subunit">
    <text evidence="8">Heterotetramer of two alpha and two beta subunits.</text>
</comment>
<feature type="binding site" evidence="8">
    <location>
        <position position="99"/>
    </location>
    <ligand>
        <name>ATP</name>
        <dbReference type="ChEBI" id="CHEBI:30616"/>
    </ligand>
</feature>
<dbReference type="RefSeq" id="WP_193928519.1">
    <property type="nucleotide sequence ID" value="NZ_JADEYC010000018.1"/>
</dbReference>
<evidence type="ECO:0000256" key="8">
    <source>
        <dbReference type="HAMAP-Rule" id="MF_00558"/>
    </source>
</evidence>
<evidence type="ECO:0000313" key="10">
    <source>
        <dbReference type="EMBL" id="MBE9375085.1"/>
    </source>
</evidence>
<keyword evidence="6 8" id="KW-0067">ATP-binding</keyword>
<dbReference type="EMBL" id="JADEYC010000018">
    <property type="protein sequence ID" value="MBE9375085.1"/>
    <property type="molecule type" value="Genomic_DNA"/>
</dbReference>
<evidence type="ECO:0000256" key="1">
    <source>
        <dbReference type="ARBA" id="ARBA00009182"/>
    </source>
</evidence>
<feature type="binding site" evidence="8">
    <location>
        <position position="256"/>
    </location>
    <ligand>
        <name>substrate</name>
        <note>ligand shared with subunit alpha</note>
    </ligand>
</feature>
<comment type="catalytic activity">
    <reaction evidence="8">
        <text>GTP + succinate + CoA = succinyl-CoA + GDP + phosphate</text>
        <dbReference type="Rhea" id="RHEA:22120"/>
        <dbReference type="ChEBI" id="CHEBI:30031"/>
        <dbReference type="ChEBI" id="CHEBI:37565"/>
        <dbReference type="ChEBI" id="CHEBI:43474"/>
        <dbReference type="ChEBI" id="CHEBI:57287"/>
        <dbReference type="ChEBI" id="CHEBI:57292"/>
        <dbReference type="ChEBI" id="CHEBI:58189"/>
    </reaction>
</comment>
<evidence type="ECO:0000259" key="9">
    <source>
        <dbReference type="PROSITE" id="PS50975"/>
    </source>
</evidence>
<feature type="binding site" evidence="8">
    <location>
        <position position="94"/>
    </location>
    <ligand>
        <name>ATP</name>
        <dbReference type="ChEBI" id="CHEBI:30616"/>
    </ligand>
</feature>
<accession>A0A929BB25</accession>
<dbReference type="InterPro" id="IPR005811">
    <property type="entry name" value="SUCC_ACL_C"/>
</dbReference>
<evidence type="ECO:0000256" key="3">
    <source>
        <dbReference type="ARBA" id="ARBA00022598"/>
    </source>
</evidence>
<dbReference type="PANTHER" id="PTHR11815">
    <property type="entry name" value="SUCCINYL-COA SYNTHETASE BETA CHAIN"/>
    <property type="match status" value="1"/>
</dbReference>
<dbReference type="PROSITE" id="PS50975">
    <property type="entry name" value="ATP_GRASP"/>
    <property type="match status" value="1"/>
</dbReference>
<gene>
    <name evidence="8 10" type="primary">sucC</name>
    <name evidence="10" type="ORF">IQ251_11595</name>
</gene>
<evidence type="ECO:0000256" key="2">
    <source>
        <dbReference type="ARBA" id="ARBA00022532"/>
    </source>
</evidence>
<feature type="binding site" evidence="8">
    <location>
        <position position="205"/>
    </location>
    <ligand>
        <name>Mg(2+)</name>
        <dbReference type="ChEBI" id="CHEBI:18420"/>
    </ligand>
</feature>
<dbReference type="GO" id="GO:0000287">
    <property type="term" value="F:magnesium ion binding"/>
    <property type="evidence" value="ECO:0007669"/>
    <property type="project" value="UniProtKB-UniRule"/>
</dbReference>
<dbReference type="Proteomes" id="UP000598360">
    <property type="component" value="Unassembled WGS sequence"/>
</dbReference>
<dbReference type="SUPFAM" id="SSF52210">
    <property type="entry name" value="Succinyl-CoA synthetase domains"/>
    <property type="match status" value="1"/>
</dbReference>
<keyword evidence="7 8" id="KW-0460">Magnesium</keyword>
<evidence type="ECO:0000256" key="7">
    <source>
        <dbReference type="ARBA" id="ARBA00022842"/>
    </source>
</evidence>
<sequence>MDLYEYQAKEIFASHGVPTLPGTVATDPQGAKAAADELGGPVVVKAQVKTGGRGKAGGVKLAENPDEAQTKAEAILGLDIKGHVTRRVLVTTASDIADEYYFSILLDRANRNFLAMASVEGGMEIEEVAATKPEALAKVAIDPIDGVDAARAREIVDAAKFPAEIADQVVDIIVQLWDTFVAEDATLVEINPLVKDPQGKVLALDGKVTLDENAAFRQAKQADLVDTAAEDPLEAKAKAKDLNYVKLDGEVGIIGNGAGLVMSTLDVVAYAGEAHNGVKPANFLDIGGGASADVMAAGLDVILGDPDVKSVFVNVFGGITACDAVANGIVQALGILGDEATKPLVVRLDGNNVEEGRRILAEANHPVVTVVDTMDGAADKAAELAAGA</sequence>
<comment type="cofactor">
    <cofactor evidence="8">
        <name>Mg(2+)</name>
        <dbReference type="ChEBI" id="CHEBI:18420"/>
    </cofactor>
    <text evidence="8">Binds 1 Mg(2+) ion per subunit.</text>
</comment>
<dbReference type="InterPro" id="IPR013650">
    <property type="entry name" value="ATP-grasp_succ-CoA_synth-type"/>
</dbReference>
<feature type="binding site" evidence="8">
    <location>
        <begin position="318"/>
        <end position="320"/>
    </location>
    <ligand>
        <name>substrate</name>
        <note>ligand shared with subunit alpha</note>
    </ligand>
</feature>
<dbReference type="PIRSF" id="PIRSF001554">
    <property type="entry name" value="SucCS_beta"/>
    <property type="match status" value="1"/>
</dbReference>
<feature type="domain" description="ATP-grasp" evidence="9">
    <location>
        <begin position="9"/>
        <end position="233"/>
    </location>
</feature>
<evidence type="ECO:0000256" key="4">
    <source>
        <dbReference type="ARBA" id="ARBA00022723"/>
    </source>
</evidence>
<comment type="pathway">
    <text evidence="8">Carbohydrate metabolism; tricarboxylic acid cycle; succinate from succinyl-CoA (ligase route): step 1/1.</text>
</comment>
<organism evidence="10 11">
    <name type="scientific">Saccharopolyspora montiporae</name>
    <dbReference type="NCBI Taxonomy" id="2781240"/>
    <lineage>
        <taxon>Bacteria</taxon>
        <taxon>Bacillati</taxon>
        <taxon>Actinomycetota</taxon>
        <taxon>Actinomycetes</taxon>
        <taxon>Pseudonocardiales</taxon>
        <taxon>Pseudonocardiaceae</taxon>
        <taxon>Saccharopolyspora</taxon>
    </lineage>
</organism>
<dbReference type="GO" id="GO:0005524">
    <property type="term" value="F:ATP binding"/>
    <property type="evidence" value="ECO:0007669"/>
    <property type="project" value="UniProtKB-UniRule"/>
</dbReference>
<keyword evidence="5 8" id="KW-0547">Nucleotide-binding</keyword>
<comment type="caution">
    <text evidence="10">The sequence shown here is derived from an EMBL/GenBank/DDBJ whole genome shotgun (WGS) entry which is preliminary data.</text>
</comment>
<evidence type="ECO:0000313" key="11">
    <source>
        <dbReference type="Proteomes" id="UP000598360"/>
    </source>
</evidence>
<dbReference type="SUPFAM" id="SSF56059">
    <property type="entry name" value="Glutathione synthetase ATP-binding domain-like"/>
    <property type="match status" value="1"/>
</dbReference>
<dbReference type="HAMAP" id="MF_00558">
    <property type="entry name" value="Succ_CoA_beta"/>
    <property type="match status" value="1"/>
</dbReference>
<dbReference type="FunFam" id="3.30.1490.20:FF:000014">
    <property type="entry name" value="Succinate--CoA ligase [ADP-forming] subunit beta"/>
    <property type="match status" value="1"/>
</dbReference>
<dbReference type="PROSITE" id="PS01217">
    <property type="entry name" value="SUCCINYL_COA_LIG_3"/>
    <property type="match status" value="1"/>
</dbReference>
<dbReference type="Gene3D" id="3.30.1490.20">
    <property type="entry name" value="ATP-grasp fold, A domain"/>
    <property type="match status" value="1"/>
</dbReference>
<comment type="function">
    <text evidence="8">Succinyl-CoA synthetase functions in the citric acid cycle (TCA), coupling the hydrolysis of succinyl-CoA to the synthesis of either ATP or GTP and thus represents the only step of substrate-level phosphorylation in the TCA. The beta subunit provides nucleotide specificity of the enzyme and binds the substrate succinate, while the binding sites for coenzyme A and phosphate are found in the alpha subunit.</text>
</comment>
<feature type="binding site" evidence="8">
    <location>
        <begin position="52"/>
        <end position="54"/>
    </location>
    <ligand>
        <name>ATP</name>
        <dbReference type="ChEBI" id="CHEBI:30616"/>
    </ligand>
</feature>
<dbReference type="GO" id="GO:0006099">
    <property type="term" value="P:tricarboxylic acid cycle"/>
    <property type="evidence" value="ECO:0007669"/>
    <property type="project" value="UniProtKB-UniRule"/>
</dbReference>
<dbReference type="Gene3D" id="3.40.50.261">
    <property type="entry name" value="Succinyl-CoA synthetase domains"/>
    <property type="match status" value="1"/>
</dbReference>
<dbReference type="Gene3D" id="3.30.470.20">
    <property type="entry name" value="ATP-grasp fold, B domain"/>
    <property type="match status" value="1"/>
</dbReference>
<dbReference type="InterPro" id="IPR011761">
    <property type="entry name" value="ATP-grasp"/>
</dbReference>
<keyword evidence="4 8" id="KW-0479">Metal-binding</keyword>
<dbReference type="InterPro" id="IPR013815">
    <property type="entry name" value="ATP_grasp_subdomain_1"/>
</dbReference>
<keyword evidence="11" id="KW-1185">Reference proteome</keyword>
<evidence type="ECO:0000256" key="6">
    <source>
        <dbReference type="ARBA" id="ARBA00022840"/>
    </source>
</evidence>
<feature type="binding site" evidence="8">
    <location>
        <position position="45"/>
    </location>
    <ligand>
        <name>ATP</name>
        <dbReference type="ChEBI" id="CHEBI:30616"/>
    </ligand>
</feature>
<reference evidence="10" key="1">
    <citation type="submission" date="2020-10" db="EMBL/GenBank/DDBJ databases">
        <title>Diversity and distribution of actinomycetes associated with coral in the coast of Hainan.</title>
        <authorList>
            <person name="Li F."/>
        </authorList>
    </citation>
    <scope>NUCLEOTIDE SEQUENCE</scope>
    <source>
        <strain evidence="10">HNM0983</strain>
    </source>
</reference>
<dbReference type="NCBIfam" id="NF001913">
    <property type="entry name" value="PRK00696.1"/>
    <property type="match status" value="1"/>
</dbReference>
<dbReference type="GO" id="GO:0042709">
    <property type="term" value="C:succinate-CoA ligase complex"/>
    <property type="evidence" value="ECO:0007669"/>
    <property type="project" value="TreeGrafter"/>
</dbReference>
<dbReference type="NCBIfam" id="TIGR01016">
    <property type="entry name" value="sucCoAbeta"/>
    <property type="match status" value="1"/>
</dbReference>
<dbReference type="Pfam" id="PF00549">
    <property type="entry name" value="Ligase_CoA"/>
    <property type="match status" value="1"/>
</dbReference>
<dbReference type="InterPro" id="IPR005809">
    <property type="entry name" value="Succ_CoA_ligase-like_bsu"/>
</dbReference>
<proteinExistence type="inferred from homology"/>
<dbReference type="PANTHER" id="PTHR11815:SF10">
    <property type="entry name" value="SUCCINATE--COA LIGASE [GDP-FORMING] SUBUNIT BETA, MITOCHONDRIAL"/>
    <property type="match status" value="1"/>
</dbReference>
<dbReference type="GO" id="GO:0006104">
    <property type="term" value="P:succinyl-CoA metabolic process"/>
    <property type="evidence" value="ECO:0007669"/>
    <property type="project" value="TreeGrafter"/>
</dbReference>
<dbReference type="GO" id="GO:0005829">
    <property type="term" value="C:cytosol"/>
    <property type="evidence" value="ECO:0007669"/>
    <property type="project" value="TreeGrafter"/>
</dbReference>
<feature type="binding site" evidence="8">
    <location>
        <position position="191"/>
    </location>
    <ligand>
        <name>Mg(2+)</name>
        <dbReference type="ChEBI" id="CHEBI:18420"/>
    </ligand>
</feature>
<dbReference type="EC" id="6.2.1.5" evidence="8"/>
<dbReference type="FunFam" id="3.40.50.261:FF:000007">
    <property type="entry name" value="Succinate--CoA ligase [ADP-forming] subunit beta"/>
    <property type="match status" value="1"/>
</dbReference>
<dbReference type="Pfam" id="PF08442">
    <property type="entry name" value="ATP-grasp_2"/>
    <property type="match status" value="1"/>
</dbReference>
<evidence type="ECO:0000256" key="5">
    <source>
        <dbReference type="ARBA" id="ARBA00022741"/>
    </source>
</evidence>
<protein>
    <recommendedName>
        <fullName evidence="8">Succinate--CoA ligase [ADP-forming] subunit beta</fullName>
        <ecNumber evidence="8">6.2.1.5</ecNumber>
    </recommendedName>
    <alternativeName>
        <fullName evidence="8">Succinyl-CoA synthetase subunit beta</fullName>
        <shortName evidence="8">SCS-beta</shortName>
    </alternativeName>
</protein>
<name>A0A929BB25_9PSEU</name>
<keyword evidence="3 8" id="KW-0436">Ligase</keyword>
<comment type="catalytic activity">
    <reaction evidence="8">
        <text>succinate + ATP + CoA = succinyl-CoA + ADP + phosphate</text>
        <dbReference type="Rhea" id="RHEA:17661"/>
        <dbReference type="ChEBI" id="CHEBI:30031"/>
        <dbReference type="ChEBI" id="CHEBI:30616"/>
        <dbReference type="ChEBI" id="CHEBI:43474"/>
        <dbReference type="ChEBI" id="CHEBI:57287"/>
        <dbReference type="ChEBI" id="CHEBI:57292"/>
        <dbReference type="ChEBI" id="CHEBI:456216"/>
        <dbReference type="EC" id="6.2.1.5"/>
    </reaction>
</comment>
<dbReference type="InterPro" id="IPR016102">
    <property type="entry name" value="Succinyl-CoA_synth-like"/>
</dbReference>